<feature type="domain" description="HTH LytTR-type" evidence="3">
    <location>
        <begin position="173"/>
        <end position="230"/>
    </location>
</feature>
<keyword evidence="5" id="KW-1185">Reference proteome</keyword>
<evidence type="ECO:0000256" key="1">
    <source>
        <dbReference type="PROSITE-ProRule" id="PRU00169"/>
    </source>
</evidence>
<name>A0A1I4RBT9_9FLAO</name>
<dbReference type="GO" id="GO:0003677">
    <property type="term" value="F:DNA binding"/>
    <property type="evidence" value="ECO:0007669"/>
    <property type="project" value="InterPro"/>
</dbReference>
<feature type="domain" description="Response regulatory" evidence="2">
    <location>
        <begin position="4"/>
        <end position="122"/>
    </location>
</feature>
<dbReference type="RefSeq" id="WP_024980659.1">
    <property type="nucleotide sequence ID" value="NZ_CBCRUM010000001.1"/>
</dbReference>
<dbReference type="PANTHER" id="PTHR37299">
    <property type="entry name" value="TRANSCRIPTIONAL REGULATOR-RELATED"/>
    <property type="match status" value="1"/>
</dbReference>
<dbReference type="Gene3D" id="3.40.50.2300">
    <property type="match status" value="1"/>
</dbReference>
<protein>
    <submittedName>
        <fullName evidence="4">Two component transcriptional regulator, LytTR family</fullName>
    </submittedName>
</protein>
<evidence type="ECO:0000313" key="4">
    <source>
        <dbReference type="EMBL" id="SFM49430.1"/>
    </source>
</evidence>
<proteinExistence type="predicted"/>
<comment type="caution">
    <text evidence="1">Lacks conserved residue(s) required for the propagation of feature annotation.</text>
</comment>
<dbReference type="Pfam" id="PF04397">
    <property type="entry name" value="LytTR"/>
    <property type="match status" value="1"/>
</dbReference>
<dbReference type="EMBL" id="FOUT01000001">
    <property type="protein sequence ID" value="SFM49430.1"/>
    <property type="molecule type" value="Genomic_DNA"/>
</dbReference>
<dbReference type="InterPro" id="IPR046947">
    <property type="entry name" value="LytR-like"/>
</dbReference>
<reference evidence="5" key="1">
    <citation type="submission" date="2016-10" db="EMBL/GenBank/DDBJ databases">
        <authorList>
            <person name="Varghese N."/>
            <person name="Submissions S."/>
        </authorList>
    </citation>
    <scope>NUCLEOTIDE SEQUENCE [LARGE SCALE GENOMIC DNA]</scope>
    <source>
        <strain evidence="5">DSM 4002</strain>
    </source>
</reference>
<dbReference type="PANTHER" id="PTHR37299:SF1">
    <property type="entry name" value="STAGE 0 SPORULATION PROTEIN A HOMOLOG"/>
    <property type="match status" value="1"/>
</dbReference>
<dbReference type="eggNOG" id="COG3279">
    <property type="taxonomic scope" value="Bacteria"/>
</dbReference>
<dbReference type="AlphaFoldDB" id="A0A1I4RBT9"/>
<evidence type="ECO:0000313" key="5">
    <source>
        <dbReference type="Proteomes" id="UP000182961"/>
    </source>
</evidence>
<dbReference type="SMART" id="SM00850">
    <property type="entry name" value="LytTR"/>
    <property type="match status" value="1"/>
</dbReference>
<dbReference type="InterPro" id="IPR007492">
    <property type="entry name" value="LytTR_DNA-bd_dom"/>
</dbReference>
<dbReference type="InterPro" id="IPR011006">
    <property type="entry name" value="CheY-like_superfamily"/>
</dbReference>
<gene>
    <name evidence="4" type="ORF">SAMN05444143_101280</name>
</gene>
<dbReference type="Gene3D" id="2.40.50.1020">
    <property type="entry name" value="LytTr DNA-binding domain"/>
    <property type="match status" value="1"/>
</dbReference>
<evidence type="ECO:0000259" key="3">
    <source>
        <dbReference type="PROSITE" id="PS50930"/>
    </source>
</evidence>
<dbReference type="PROSITE" id="PS50930">
    <property type="entry name" value="HTH_LYTTR"/>
    <property type="match status" value="1"/>
</dbReference>
<evidence type="ECO:0000259" key="2">
    <source>
        <dbReference type="PROSITE" id="PS50110"/>
    </source>
</evidence>
<sequence>MSFTYIIIDDSQESALDTKATAQSFSELEFLGMTFTLEQGVQLILEKGPDLVFLEIAPGDEKSKLSLFLISELHRFLAILPAIIITTTQKEYAFEAIDYGVFDYFLKPVSSVQLLKTLHKLRKKEPFLLPQTETRHESNADARARVQLETQAIPKPLTICIKSYGDYRYLVADEITHFEADNNSTDIYLKSGEKITAFKTLKHFESMLVFPFVRIHNSFIVNSHWISRIQMGNSQCFIRNSSIKIPFSKTYKTNVDLIISGFSDQNYIEF</sequence>
<accession>A0A1I4RBT9</accession>
<dbReference type="PROSITE" id="PS50110">
    <property type="entry name" value="RESPONSE_REGULATORY"/>
    <property type="match status" value="1"/>
</dbReference>
<dbReference type="SUPFAM" id="SSF52172">
    <property type="entry name" value="CheY-like"/>
    <property type="match status" value="1"/>
</dbReference>
<dbReference type="Proteomes" id="UP000182961">
    <property type="component" value="Unassembled WGS sequence"/>
</dbReference>
<organism evidence="4 5">
    <name type="scientific">Flavobacterium succinicans</name>
    <dbReference type="NCBI Taxonomy" id="29536"/>
    <lineage>
        <taxon>Bacteria</taxon>
        <taxon>Pseudomonadati</taxon>
        <taxon>Bacteroidota</taxon>
        <taxon>Flavobacteriia</taxon>
        <taxon>Flavobacteriales</taxon>
        <taxon>Flavobacteriaceae</taxon>
        <taxon>Flavobacterium</taxon>
    </lineage>
</organism>
<dbReference type="GO" id="GO:0000156">
    <property type="term" value="F:phosphorelay response regulator activity"/>
    <property type="evidence" value="ECO:0007669"/>
    <property type="project" value="InterPro"/>
</dbReference>
<dbReference type="InterPro" id="IPR001789">
    <property type="entry name" value="Sig_transdc_resp-reg_receiver"/>
</dbReference>